<protein>
    <submittedName>
        <fullName evidence="1">Uncharacterized protein</fullName>
    </submittedName>
</protein>
<dbReference type="Proteomes" id="UP000176005">
    <property type="component" value="Unassembled WGS sequence"/>
</dbReference>
<sequence>MTSQRLRCCICGMSTEDALDHVVLTATTEDVDTEQRLDAHAECVNGVLAPGFTIEVHLM</sequence>
<gene>
    <name evidence="1" type="ORF">AN218_22875</name>
</gene>
<proteinExistence type="predicted"/>
<evidence type="ECO:0000313" key="2">
    <source>
        <dbReference type="Proteomes" id="UP000176005"/>
    </source>
</evidence>
<comment type="caution">
    <text evidence="1">The sequence shown here is derived from an EMBL/GenBank/DDBJ whole genome shotgun (WGS) entry which is preliminary data.</text>
</comment>
<dbReference type="AlphaFoldDB" id="A0A1E7KZD7"/>
<evidence type="ECO:0000313" key="1">
    <source>
        <dbReference type="EMBL" id="OEV09290.1"/>
    </source>
</evidence>
<reference evidence="1 2" key="1">
    <citation type="journal article" date="2016" name="Front. Microbiol.">
        <title>Comparative Genomics Analysis of Streptomyces Species Reveals Their Adaptation to the Marine Environment and Their Diversity at the Genomic Level.</title>
        <authorList>
            <person name="Tian X."/>
            <person name="Zhang Z."/>
            <person name="Yang T."/>
            <person name="Chen M."/>
            <person name="Li J."/>
            <person name="Chen F."/>
            <person name="Yang J."/>
            <person name="Li W."/>
            <person name="Zhang B."/>
            <person name="Zhang Z."/>
            <person name="Wu J."/>
            <person name="Zhang C."/>
            <person name="Long L."/>
            <person name="Xiao J."/>
        </authorList>
    </citation>
    <scope>NUCLEOTIDE SEQUENCE [LARGE SCALE GENOMIC DNA]</scope>
    <source>
        <strain evidence="1 2">SCSIO 10429</strain>
    </source>
</reference>
<dbReference type="EMBL" id="LJGW01000377">
    <property type="protein sequence ID" value="OEV09290.1"/>
    <property type="molecule type" value="Genomic_DNA"/>
</dbReference>
<accession>A0A1E7KZD7</accession>
<name>A0A1E7KZD7_9ACTN</name>
<organism evidence="1 2">
    <name type="scientific">Streptomyces nanshensis</name>
    <dbReference type="NCBI Taxonomy" id="518642"/>
    <lineage>
        <taxon>Bacteria</taxon>
        <taxon>Bacillati</taxon>
        <taxon>Actinomycetota</taxon>
        <taxon>Actinomycetes</taxon>
        <taxon>Kitasatosporales</taxon>
        <taxon>Streptomycetaceae</taxon>
        <taxon>Streptomyces</taxon>
    </lineage>
</organism>
<keyword evidence="2" id="KW-1185">Reference proteome</keyword>